<dbReference type="AlphaFoldDB" id="A0A0U5G158"/>
<gene>
    <name evidence="1" type="ORF">ASPCAL06484</name>
</gene>
<keyword evidence="2" id="KW-1185">Reference proteome</keyword>
<name>A0A0U5G158_ASPCI</name>
<organism evidence="1 2">
    <name type="scientific">Aspergillus calidoustus</name>
    <dbReference type="NCBI Taxonomy" id="454130"/>
    <lineage>
        <taxon>Eukaryota</taxon>
        <taxon>Fungi</taxon>
        <taxon>Dikarya</taxon>
        <taxon>Ascomycota</taxon>
        <taxon>Pezizomycotina</taxon>
        <taxon>Eurotiomycetes</taxon>
        <taxon>Eurotiomycetidae</taxon>
        <taxon>Eurotiales</taxon>
        <taxon>Aspergillaceae</taxon>
        <taxon>Aspergillus</taxon>
        <taxon>Aspergillus subgen. Nidulantes</taxon>
    </lineage>
</organism>
<accession>A0A0U5G158</accession>
<proteinExistence type="predicted"/>
<dbReference type="EMBL" id="CDMC01000005">
    <property type="protein sequence ID" value="CEL05366.1"/>
    <property type="molecule type" value="Genomic_DNA"/>
</dbReference>
<evidence type="ECO:0000313" key="1">
    <source>
        <dbReference type="EMBL" id="CEL05366.1"/>
    </source>
</evidence>
<evidence type="ECO:0000313" key="2">
    <source>
        <dbReference type="Proteomes" id="UP000054771"/>
    </source>
</evidence>
<protein>
    <submittedName>
        <fullName evidence="1">Uncharacterized protein</fullName>
    </submittedName>
</protein>
<reference evidence="2" key="1">
    <citation type="journal article" date="2016" name="Genome Announc.">
        <title>Draft genome sequences of fungus Aspergillus calidoustus.</title>
        <authorList>
            <person name="Horn F."/>
            <person name="Linde J."/>
            <person name="Mattern D.J."/>
            <person name="Walther G."/>
            <person name="Guthke R."/>
            <person name="Scherlach K."/>
            <person name="Martin K."/>
            <person name="Brakhage A.A."/>
            <person name="Petzke L."/>
            <person name="Valiante V."/>
        </authorList>
    </citation>
    <scope>NUCLEOTIDE SEQUENCE [LARGE SCALE GENOMIC DNA]</scope>
    <source>
        <strain evidence="2">SF006504</strain>
    </source>
</reference>
<sequence>MRAFQGQAWKRNPEQYVPEPEYRCSPLNFAHAPPYRDASQSWFLRHHLISSRPLPSGPFSSLLLPFCSPHSRFHPSAMGLAVSQFSVALSSANLSSPSLLSIA</sequence>
<dbReference type="Proteomes" id="UP000054771">
    <property type="component" value="Unassembled WGS sequence"/>
</dbReference>